<dbReference type="GO" id="GO:0005694">
    <property type="term" value="C:chromosome"/>
    <property type="evidence" value="ECO:0007669"/>
    <property type="project" value="TreeGrafter"/>
</dbReference>
<proteinExistence type="inferred from homology"/>
<comment type="similarity">
    <text evidence="1">Belongs to the helicase family. RecQ subfamily.</text>
</comment>
<dbReference type="SMART" id="SM00490">
    <property type="entry name" value="HELICc"/>
    <property type="match status" value="1"/>
</dbReference>
<dbReference type="GO" id="GO:0000724">
    <property type="term" value="P:double-strand break repair via homologous recombination"/>
    <property type="evidence" value="ECO:0007669"/>
    <property type="project" value="TreeGrafter"/>
</dbReference>
<evidence type="ECO:0000256" key="4">
    <source>
        <dbReference type="ARBA" id="ARBA00023242"/>
    </source>
</evidence>
<dbReference type="GO" id="GO:0005634">
    <property type="term" value="C:nucleus"/>
    <property type="evidence" value="ECO:0007669"/>
    <property type="project" value="TreeGrafter"/>
</dbReference>
<evidence type="ECO:0000256" key="5">
    <source>
        <dbReference type="ARBA" id="ARBA00034617"/>
    </source>
</evidence>
<evidence type="ECO:0000256" key="3">
    <source>
        <dbReference type="ARBA" id="ARBA00023235"/>
    </source>
</evidence>
<dbReference type="PANTHER" id="PTHR13710">
    <property type="entry name" value="DNA HELICASE RECQ FAMILY MEMBER"/>
    <property type="match status" value="1"/>
</dbReference>
<dbReference type="InterPro" id="IPR001650">
    <property type="entry name" value="Helicase_C-like"/>
</dbReference>
<dbReference type="EC" id="5.6.2.4" evidence="6"/>
<evidence type="ECO:0000256" key="2">
    <source>
        <dbReference type="ARBA" id="ARBA00023125"/>
    </source>
</evidence>
<evidence type="ECO:0000256" key="1">
    <source>
        <dbReference type="ARBA" id="ARBA00005446"/>
    </source>
</evidence>
<keyword evidence="10" id="KW-1185">Reference proteome</keyword>
<comment type="catalytic activity">
    <reaction evidence="5">
        <text>Couples ATP hydrolysis with the unwinding of duplex DNA by translocating in the 3'-5' direction.</text>
        <dbReference type="EC" id="5.6.2.4"/>
    </reaction>
</comment>
<dbReference type="Proteomes" id="UP001218218">
    <property type="component" value="Unassembled WGS sequence"/>
</dbReference>
<comment type="caution">
    <text evidence="9">The sequence shown here is derived from an EMBL/GenBank/DDBJ whole genome shotgun (WGS) entry which is preliminary data.</text>
</comment>
<evidence type="ECO:0000256" key="7">
    <source>
        <dbReference type="SAM" id="MobiDB-lite"/>
    </source>
</evidence>
<dbReference type="InterPro" id="IPR027417">
    <property type="entry name" value="P-loop_NTPase"/>
</dbReference>
<keyword evidence="2" id="KW-0238">DNA-binding</keyword>
<feature type="region of interest" description="Disordered" evidence="7">
    <location>
        <begin position="785"/>
        <end position="810"/>
    </location>
</feature>
<evidence type="ECO:0000256" key="6">
    <source>
        <dbReference type="ARBA" id="ARBA00034808"/>
    </source>
</evidence>
<feature type="domain" description="Helicase C-terminal" evidence="8">
    <location>
        <begin position="371"/>
        <end position="528"/>
    </location>
</feature>
<dbReference type="PROSITE" id="PS51194">
    <property type="entry name" value="HELICASE_CTER"/>
    <property type="match status" value="1"/>
</dbReference>
<keyword evidence="3" id="KW-0413">Isomerase</keyword>
<evidence type="ECO:0000313" key="10">
    <source>
        <dbReference type="Proteomes" id="UP001218218"/>
    </source>
</evidence>
<protein>
    <recommendedName>
        <fullName evidence="6">DNA 3'-5' helicase</fullName>
        <ecNumber evidence="6">5.6.2.4</ecNumber>
    </recommendedName>
</protein>
<dbReference type="Gene3D" id="3.40.50.300">
    <property type="entry name" value="P-loop containing nucleotide triphosphate hydrolases"/>
    <property type="match status" value="2"/>
</dbReference>
<dbReference type="GO" id="GO:0003677">
    <property type="term" value="F:DNA binding"/>
    <property type="evidence" value="ECO:0007669"/>
    <property type="project" value="UniProtKB-KW"/>
</dbReference>
<dbReference type="PANTHER" id="PTHR13710:SF153">
    <property type="entry name" value="RECQ-LIKE DNA HELICASE BLM"/>
    <property type="match status" value="1"/>
</dbReference>
<dbReference type="EMBL" id="JARIHO010000100">
    <property type="protein sequence ID" value="KAJ7304617.1"/>
    <property type="molecule type" value="Genomic_DNA"/>
</dbReference>
<name>A0AAD7E9E0_9AGAR</name>
<accession>A0AAD7E9E0</accession>
<organism evidence="9 10">
    <name type="scientific">Mycena albidolilacea</name>
    <dbReference type="NCBI Taxonomy" id="1033008"/>
    <lineage>
        <taxon>Eukaryota</taxon>
        <taxon>Fungi</taxon>
        <taxon>Dikarya</taxon>
        <taxon>Basidiomycota</taxon>
        <taxon>Agaricomycotina</taxon>
        <taxon>Agaricomycetes</taxon>
        <taxon>Agaricomycetidae</taxon>
        <taxon>Agaricales</taxon>
        <taxon>Marasmiineae</taxon>
        <taxon>Mycenaceae</taxon>
        <taxon>Mycena</taxon>
    </lineage>
</organism>
<gene>
    <name evidence="9" type="ORF">DFH08DRAFT_945115</name>
</gene>
<dbReference type="GO" id="GO:0009378">
    <property type="term" value="F:four-way junction helicase activity"/>
    <property type="evidence" value="ECO:0007669"/>
    <property type="project" value="TreeGrafter"/>
</dbReference>
<dbReference type="Pfam" id="PF00271">
    <property type="entry name" value="Helicase_C"/>
    <property type="match status" value="1"/>
</dbReference>
<feature type="region of interest" description="Disordered" evidence="7">
    <location>
        <begin position="695"/>
        <end position="714"/>
    </location>
</feature>
<dbReference type="SUPFAM" id="SSF52540">
    <property type="entry name" value="P-loop containing nucleoside triphosphate hydrolases"/>
    <property type="match status" value="1"/>
</dbReference>
<evidence type="ECO:0000259" key="8">
    <source>
        <dbReference type="PROSITE" id="PS51194"/>
    </source>
</evidence>
<dbReference type="GO" id="GO:0043138">
    <property type="term" value="F:3'-5' DNA helicase activity"/>
    <property type="evidence" value="ECO:0007669"/>
    <property type="project" value="UniProtKB-EC"/>
</dbReference>
<dbReference type="AlphaFoldDB" id="A0AAD7E9E0"/>
<sequence>MWKFSLNREASPRARSFLLPAFRVHIHLSPYNDTVTISLIDSMEPSPSLNTAPYVQTHSEWLDCVLRVRCADAKLRPYQLELELKIDNKQDVVCVNATGTGKTMVLMAGAIAADARREKGIALFIVPTRSRWSSRPKSRRVAVCACSQSIKTRLRQAVPRFPNVRKPWHSIEAVASDVGRSWWKTSTSLQYLVQVHTSDNDPLAMGQLELLFHCRLPGDTSLYLAMIRPSHLKGFQGSPEPWVTCDGLQDLPRCPAVTPKRYQAGTSASLKARVRAIAHLVKQEGVFQEGYRSLLLLRIRLPSDATWCAATATATPAEALSIAKDLGFHPGKYVNARYSVDRPNLTYIPRFYQHPTSQKRFLDLSFIVPIDMVEAADIAPSIVFANFISRGDELIFLDTLIPGHILRRDELIKTYNSLGSHEYRTRLKEDFQSGKVRVLIVTDTAAYGFDVPGIRRVILTDAAQTSTFSHFEQQLGRVGRDGEPAEVISFVPAWVREPAPGADENQTVKTKADAERRAALPPSLRRWHNPTPPCCPRCVSMEHNGEPYIPCGRGCCGPIHDLERSNADLAMVARWEAYFLAKQTADVAPRLRSNRTFRALEKPMKDSLMHMLDHWRHKVWAEIRPSDDDPCECFLPHYVMQAVIERAHVCTSLENLKIISDGFDYFDDYGLKLLEYLTKILTGFSEIFGERNPAPVSASDSDSEPTVDPTTASAGMSRLSPVATIPVLKYYCRLFKLGLGGAKNDLVDRVAAHFIATSQAFPTHEELLQIKADLMQVEDAPLLEKTNLPTPLSPLKMKKRKRRGTENEAP</sequence>
<evidence type="ECO:0000313" key="9">
    <source>
        <dbReference type="EMBL" id="KAJ7304617.1"/>
    </source>
</evidence>
<reference evidence="9" key="1">
    <citation type="submission" date="2023-03" db="EMBL/GenBank/DDBJ databases">
        <title>Massive genome expansion in bonnet fungi (Mycena s.s.) driven by repeated elements and novel gene families across ecological guilds.</title>
        <authorList>
            <consortium name="Lawrence Berkeley National Laboratory"/>
            <person name="Harder C.B."/>
            <person name="Miyauchi S."/>
            <person name="Viragh M."/>
            <person name="Kuo A."/>
            <person name="Thoen E."/>
            <person name="Andreopoulos B."/>
            <person name="Lu D."/>
            <person name="Skrede I."/>
            <person name="Drula E."/>
            <person name="Henrissat B."/>
            <person name="Morin E."/>
            <person name="Kohler A."/>
            <person name="Barry K."/>
            <person name="LaButti K."/>
            <person name="Morin E."/>
            <person name="Salamov A."/>
            <person name="Lipzen A."/>
            <person name="Mereny Z."/>
            <person name="Hegedus B."/>
            <person name="Baldrian P."/>
            <person name="Stursova M."/>
            <person name="Weitz H."/>
            <person name="Taylor A."/>
            <person name="Grigoriev I.V."/>
            <person name="Nagy L.G."/>
            <person name="Martin F."/>
            <person name="Kauserud H."/>
        </authorList>
    </citation>
    <scope>NUCLEOTIDE SEQUENCE</scope>
    <source>
        <strain evidence="9">CBHHK002</strain>
    </source>
</reference>
<keyword evidence="4" id="KW-0539">Nucleus</keyword>
<dbReference type="GO" id="GO:0005737">
    <property type="term" value="C:cytoplasm"/>
    <property type="evidence" value="ECO:0007669"/>
    <property type="project" value="TreeGrafter"/>
</dbReference>